<dbReference type="GO" id="GO:0006417">
    <property type="term" value="P:regulation of translation"/>
    <property type="evidence" value="ECO:0007669"/>
    <property type="project" value="UniProtKB-KW"/>
</dbReference>
<dbReference type="GO" id="GO:0016281">
    <property type="term" value="C:eukaryotic translation initiation factor 4F complex"/>
    <property type="evidence" value="ECO:0007669"/>
    <property type="project" value="TreeGrafter"/>
</dbReference>
<evidence type="ECO:0000256" key="2">
    <source>
        <dbReference type="ARBA" id="ARBA00022540"/>
    </source>
</evidence>
<dbReference type="Gene3D" id="3.30.760.10">
    <property type="entry name" value="RNA Cap, Translation Initiation Factor Eif4e"/>
    <property type="match status" value="1"/>
</dbReference>
<dbReference type="PANTHER" id="PTHR11960">
    <property type="entry name" value="EUKARYOTIC TRANSLATION INITIATION FACTOR 4E RELATED"/>
    <property type="match status" value="1"/>
</dbReference>
<keyword evidence="5 6" id="KW-0648">Protein biosynthesis</keyword>
<dbReference type="Pfam" id="PF01652">
    <property type="entry name" value="IF4E"/>
    <property type="match status" value="1"/>
</dbReference>
<evidence type="ECO:0000256" key="5">
    <source>
        <dbReference type="ARBA" id="ARBA00022917"/>
    </source>
</evidence>
<comment type="similarity">
    <text evidence="1 6">Belongs to the eukaryotic initiation factor 4E family.</text>
</comment>
<keyword evidence="2 6" id="KW-0396">Initiation factor</keyword>
<evidence type="ECO:0000256" key="4">
    <source>
        <dbReference type="ARBA" id="ARBA00022884"/>
    </source>
</evidence>
<geneLocation type="nucleomorph" evidence="7"/>
<proteinExistence type="inferred from homology"/>
<dbReference type="GeneID" id="5739396"/>
<keyword evidence="7" id="KW-0542">Nucleomorph</keyword>
<dbReference type="GO" id="GO:0003743">
    <property type="term" value="F:translation initiation factor activity"/>
    <property type="evidence" value="ECO:0007669"/>
    <property type="project" value="UniProtKB-KW"/>
</dbReference>
<sequence>MFKNLLSNWVLWYDKTDLNICKDNWDQFLIKIHSINSIDNFWRLFNNLVPLIETPIGSNYHFFKEGIEPKWEDLENIGGGKWVLTYPKKNLEVEKIWEKTLLTLISEKFSLMGKQYINGLVANIRKNEVRFSIWTKNSTDKNVQLRIGKFWKKIIEEELGKKTLLFEYFSHSTCLR</sequence>
<dbReference type="AlphaFoldDB" id="A9BKW4"/>
<evidence type="ECO:0000256" key="3">
    <source>
        <dbReference type="ARBA" id="ARBA00022845"/>
    </source>
</evidence>
<dbReference type="InterPro" id="IPR001040">
    <property type="entry name" value="TIF_eIF_4E"/>
</dbReference>
<keyword evidence="3" id="KW-0810">Translation regulation</keyword>
<dbReference type="EMBL" id="CP000882">
    <property type="protein sequence ID" value="ABW98119.1"/>
    <property type="molecule type" value="Genomic_DNA"/>
</dbReference>
<reference evidence="7 8" key="1">
    <citation type="journal article" date="2007" name="Proc. Natl. Acad. Sci. U.S.A.">
        <title>Nucleomorph genome of Hemiselmis andersenii reveals complete intron loss and compaction as a driver of protein structure and function.</title>
        <authorList>
            <person name="Lane C.E."/>
            <person name="van den Heuvel K."/>
            <person name="Kozera C."/>
            <person name="Curtis B.A."/>
            <person name="Parsons B.J."/>
            <person name="Bowman S."/>
            <person name="Archibald J.M."/>
        </authorList>
    </citation>
    <scope>NUCLEOTIDE SEQUENCE [LARGE SCALE GENOMIC DNA]</scope>
    <source>
        <strain evidence="7 8">CCMP644</strain>
    </source>
</reference>
<evidence type="ECO:0000256" key="1">
    <source>
        <dbReference type="ARBA" id="ARBA00009860"/>
    </source>
</evidence>
<dbReference type="GO" id="GO:0000340">
    <property type="term" value="F:RNA 7-methylguanosine cap binding"/>
    <property type="evidence" value="ECO:0007669"/>
    <property type="project" value="TreeGrafter"/>
</dbReference>
<evidence type="ECO:0000313" key="8">
    <source>
        <dbReference type="Proteomes" id="UP000243127"/>
    </source>
</evidence>
<dbReference type="SUPFAM" id="SSF55418">
    <property type="entry name" value="eIF4e-like"/>
    <property type="match status" value="1"/>
</dbReference>
<gene>
    <name evidence="7" type="ORF">HAN_2g299</name>
</gene>
<dbReference type="InterPro" id="IPR023398">
    <property type="entry name" value="TIF_eIF4e-like"/>
</dbReference>
<protein>
    <submittedName>
        <fullName evidence="7">Eif4E</fullName>
    </submittedName>
</protein>
<name>A9BKW4_HEMAN</name>
<accession>A9BKW4</accession>
<dbReference type="RefSeq" id="XP_001712444.1">
    <property type="nucleotide sequence ID" value="XM_001712392.1"/>
</dbReference>
<keyword evidence="4 6" id="KW-0694">RNA-binding</keyword>
<dbReference type="PANTHER" id="PTHR11960:SF8">
    <property type="entry name" value="EUKARYOTIC TRANSLATION INITIATION FACTOR 4E1-RELATED"/>
    <property type="match status" value="1"/>
</dbReference>
<dbReference type="Proteomes" id="UP000243127">
    <property type="component" value="Nucleomorph 2"/>
</dbReference>
<evidence type="ECO:0000313" key="7">
    <source>
        <dbReference type="EMBL" id="ABW98119.1"/>
    </source>
</evidence>
<organism evidence="7 8">
    <name type="scientific">Hemiselmis andersenii</name>
    <name type="common">Cryptophyte alga</name>
    <dbReference type="NCBI Taxonomy" id="464988"/>
    <lineage>
        <taxon>Eukaryota</taxon>
        <taxon>Cryptophyceae</taxon>
        <taxon>Cryptomonadales</taxon>
        <taxon>Hemiselmidaceae</taxon>
        <taxon>Hemiselmis</taxon>
    </lineage>
</organism>
<evidence type="ECO:0000256" key="6">
    <source>
        <dbReference type="RuleBase" id="RU004374"/>
    </source>
</evidence>